<evidence type="ECO:0000256" key="3">
    <source>
        <dbReference type="ARBA" id="ARBA00022771"/>
    </source>
</evidence>
<feature type="region of interest" description="Disordered" evidence="6">
    <location>
        <begin position="28"/>
        <end position="48"/>
    </location>
</feature>
<sequence length="273" mass="30606">MAQFSDIYSSSAYEGDTLDPFYFSFSNETQSSTPDPTGSQGTLDSGSDSGFLTPLPILSIPDILTRVGPGRTKTFVLYSDMSKDEFVAWWLNTEFGKKKKINWSYQHIASCWSQFDQVADGKTGKPGAMCNQCFKVLEHPAYCRSGTSSLNKHISGPTCRKSSSKKPNIKQLLAKAGHNALSEPKVFTQEVWERKLLRLLAISRLPFQFIEHPEFHEVISLSRLAPIHPVIPSAKTIRSRLRDFVKEQQQGLPQKLPQDAKLSLAIDCWTSPF</sequence>
<dbReference type="PANTHER" id="PTHR46481">
    <property type="entry name" value="ZINC FINGER BED DOMAIN-CONTAINING PROTEIN 4"/>
    <property type="match status" value="1"/>
</dbReference>
<dbReference type="RefSeq" id="XP_002486418.1">
    <property type="nucleotide sequence ID" value="XM_002486373.1"/>
</dbReference>
<dbReference type="VEuPathDB" id="FungiDB:TSTA_103990"/>
<keyword evidence="2" id="KW-0479">Metal-binding</keyword>
<dbReference type="eggNOG" id="KOG1121">
    <property type="taxonomic scope" value="Eukaryota"/>
</dbReference>
<name>B8MNU1_TALSN</name>
<protein>
    <recommendedName>
        <fullName evidence="9">BED-type domain-containing protein</fullName>
    </recommendedName>
</protein>
<keyword evidence="4" id="KW-0862">Zinc</keyword>
<dbReference type="PANTHER" id="PTHR46481:SF10">
    <property type="entry name" value="ZINC FINGER BED DOMAIN-CONTAINING PROTEIN 39"/>
    <property type="match status" value="1"/>
</dbReference>
<evidence type="ECO:0000256" key="2">
    <source>
        <dbReference type="ARBA" id="ARBA00022723"/>
    </source>
</evidence>
<evidence type="ECO:0000256" key="6">
    <source>
        <dbReference type="SAM" id="MobiDB-lite"/>
    </source>
</evidence>
<dbReference type="HOGENOM" id="CLU_1200185_0_0_1"/>
<dbReference type="InterPro" id="IPR052035">
    <property type="entry name" value="ZnF_BED_domain_contain"/>
</dbReference>
<dbReference type="OrthoDB" id="4261165at2759"/>
<dbReference type="PhylomeDB" id="B8MNU1"/>
<comment type="subcellular location">
    <subcellularLocation>
        <location evidence="1">Nucleus</location>
    </subcellularLocation>
</comment>
<keyword evidence="5" id="KW-0539">Nucleus</keyword>
<keyword evidence="8" id="KW-1185">Reference proteome</keyword>
<dbReference type="Proteomes" id="UP000001745">
    <property type="component" value="Unassembled WGS sequence"/>
</dbReference>
<organism evidence="7 8">
    <name type="scientific">Talaromyces stipitatus (strain ATCC 10500 / CBS 375.48 / QM 6759 / NRRL 1006)</name>
    <name type="common">Penicillium stipitatum</name>
    <dbReference type="NCBI Taxonomy" id="441959"/>
    <lineage>
        <taxon>Eukaryota</taxon>
        <taxon>Fungi</taxon>
        <taxon>Dikarya</taxon>
        <taxon>Ascomycota</taxon>
        <taxon>Pezizomycotina</taxon>
        <taxon>Eurotiomycetes</taxon>
        <taxon>Eurotiomycetidae</taxon>
        <taxon>Eurotiales</taxon>
        <taxon>Trichocomaceae</taxon>
        <taxon>Talaromyces</taxon>
        <taxon>Talaromyces sect. Talaromyces</taxon>
    </lineage>
</organism>
<dbReference type="GO" id="GO:0008270">
    <property type="term" value="F:zinc ion binding"/>
    <property type="evidence" value="ECO:0007669"/>
    <property type="project" value="UniProtKB-KW"/>
</dbReference>
<dbReference type="EMBL" id="EQ962658">
    <property type="protein sequence ID" value="EED14180.1"/>
    <property type="molecule type" value="Genomic_DNA"/>
</dbReference>
<proteinExistence type="predicted"/>
<gene>
    <name evidence="7" type="ORF">TSTA_103990</name>
</gene>
<dbReference type="OMA" id="HIASCWS"/>
<evidence type="ECO:0000256" key="5">
    <source>
        <dbReference type="ARBA" id="ARBA00023242"/>
    </source>
</evidence>
<dbReference type="AlphaFoldDB" id="B8MNU1"/>
<dbReference type="GO" id="GO:0005634">
    <property type="term" value="C:nucleus"/>
    <property type="evidence" value="ECO:0007669"/>
    <property type="project" value="UniProtKB-SubCell"/>
</dbReference>
<evidence type="ECO:0000256" key="4">
    <source>
        <dbReference type="ARBA" id="ARBA00022833"/>
    </source>
</evidence>
<dbReference type="InParanoid" id="B8MNU1"/>
<evidence type="ECO:0008006" key="9">
    <source>
        <dbReference type="Google" id="ProtNLM"/>
    </source>
</evidence>
<evidence type="ECO:0000256" key="1">
    <source>
        <dbReference type="ARBA" id="ARBA00004123"/>
    </source>
</evidence>
<evidence type="ECO:0000313" key="7">
    <source>
        <dbReference type="EMBL" id="EED14180.1"/>
    </source>
</evidence>
<dbReference type="GeneID" id="8103171"/>
<evidence type="ECO:0000313" key="8">
    <source>
        <dbReference type="Proteomes" id="UP000001745"/>
    </source>
</evidence>
<accession>B8MNU1</accession>
<keyword evidence="3" id="KW-0863">Zinc-finger</keyword>
<reference evidence="8" key="1">
    <citation type="journal article" date="2015" name="Genome Announc.">
        <title>Genome sequence of the AIDS-associated pathogen Penicillium marneffei (ATCC18224) and its near taxonomic relative Talaromyces stipitatus (ATCC10500).</title>
        <authorList>
            <person name="Nierman W.C."/>
            <person name="Fedorova-Abrams N.D."/>
            <person name="Andrianopoulos A."/>
        </authorList>
    </citation>
    <scope>NUCLEOTIDE SEQUENCE [LARGE SCALE GENOMIC DNA]</scope>
    <source>
        <strain evidence="8">ATCC 10500 / CBS 375.48 / QM 6759 / NRRL 1006</strain>
    </source>
</reference>